<keyword evidence="2" id="KW-1185">Reference proteome</keyword>
<accession>A0AAE3KPT8</accession>
<dbReference type="AlphaFoldDB" id="A0AAE3KPT8"/>
<comment type="caution">
    <text evidence="1">The sequence shown here is derived from an EMBL/GenBank/DDBJ whole genome shotgun (WGS) entry which is preliminary data.</text>
</comment>
<sequence>MTNHYPESQVNLPREENGCMLASNVSAIANPQHTTTKTETAIATPIGSPFRGGV</sequence>
<name>A0AAE3KPT8_9CYAN</name>
<dbReference type="EMBL" id="JAMZMM010000419">
    <property type="protein sequence ID" value="MCP2731880.1"/>
    <property type="molecule type" value="Genomic_DNA"/>
</dbReference>
<reference evidence="1" key="1">
    <citation type="submission" date="2022-06" db="EMBL/GenBank/DDBJ databases">
        <title>New cyanobacteria of genus Symplocastrum in benthos of Lake Baikal.</title>
        <authorList>
            <person name="Sorokovikova E."/>
            <person name="Tikhonova I."/>
            <person name="Krasnopeev A."/>
            <person name="Evseev P."/>
            <person name="Gladkikh A."/>
            <person name="Belykh O."/>
        </authorList>
    </citation>
    <scope>NUCLEOTIDE SEQUENCE</scope>
    <source>
        <strain evidence="1">BBK-W-15</strain>
    </source>
</reference>
<gene>
    <name evidence="1" type="ORF">NJ959_25950</name>
</gene>
<proteinExistence type="predicted"/>
<organism evidence="1 2">
    <name type="scientific">Limnofasciculus baicalensis BBK-W-15</name>
    <dbReference type="NCBI Taxonomy" id="2699891"/>
    <lineage>
        <taxon>Bacteria</taxon>
        <taxon>Bacillati</taxon>
        <taxon>Cyanobacteriota</taxon>
        <taxon>Cyanophyceae</taxon>
        <taxon>Coleofasciculales</taxon>
        <taxon>Coleofasciculaceae</taxon>
        <taxon>Limnofasciculus</taxon>
        <taxon>Limnofasciculus baicalensis</taxon>
    </lineage>
</organism>
<dbReference type="Proteomes" id="UP001204953">
    <property type="component" value="Unassembled WGS sequence"/>
</dbReference>
<evidence type="ECO:0000313" key="1">
    <source>
        <dbReference type="EMBL" id="MCP2731880.1"/>
    </source>
</evidence>
<evidence type="ECO:0000313" key="2">
    <source>
        <dbReference type="Proteomes" id="UP001204953"/>
    </source>
</evidence>
<protein>
    <submittedName>
        <fullName evidence="1">Uncharacterized protein</fullName>
    </submittedName>
</protein>
<dbReference type="RefSeq" id="WP_254014611.1">
    <property type="nucleotide sequence ID" value="NZ_JAMZMM010000419.1"/>
</dbReference>